<dbReference type="OrthoDB" id="9798666at2"/>
<reference evidence="8 10" key="1">
    <citation type="submission" date="2015-05" db="EMBL/GenBank/DDBJ databases">
        <title>Comparison of genome.</title>
        <authorList>
            <person name="Zheng Z."/>
            <person name="Sun M."/>
        </authorList>
    </citation>
    <scope>NUCLEOTIDE SEQUENCE [LARGE SCALE GENOMIC DNA]</scope>
    <source>
        <strain evidence="8 10">G25-74</strain>
    </source>
</reference>
<keyword evidence="5 6" id="KW-0269">Exonuclease</keyword>
<name>A0A0Q9XUZ7_9BACI</name>
<accession>A0A0Q9XUZ7</accession>
<proteinExistence type="inferred from homology"/>
<dbReference type="InterPro" id="IPR037004">
    <property type="entry name" value="Exonuc_VII_ssu_sf"/>
</dbReference>
<dbReference type="InterPro" id="IPR003761">
    <property type="entry name" value="Exonuc_VII_S"/>
</dbReference>
<evidence type="ECO:0000256" key="1">
    <source>
        <dbReference type="ARBA" id="ARBA00009998"/>
    </source>
</evidence>
<keyword evidence="4 6" id="KW-0378">Hydrolase</keyword>
<dbReference type="RefSeq" id="WP_057983282.1">
    <property type="nucleotide sequence ID" value="NZ_JAGGKH010000006.1"/>
</dbReference>
<evidence type="ECO:0000256" key="2">
    <source>
        <dbReference type="ARBA" id="ARBA00022490"/>
    </source>
</evidence>
<evidence type="ECO:0000313" key="10">
    <source>
        <dbReference type="Proteomes" id="UP000077881"/>
    </source>
</evidence>
<dbReference type="GO" id="GO:0006308">
    <property type="term" value="P:DNA catabolic process"/>
    <property type="evidence" value="ECO:0007669"/>
    <property type="project" value="UniProtKB-UniRule"/>
</dbReference>
<gene>
    <name evidence="6" type="primary">xseB</name>
    <name evidence="8" type="ORF">ABB05_02940</name>
    <name evidence="7" type="ORF">ACA29_12085</name>
</gene>
<keyword evidence="3 6" id="KW-0540">Nuclease</keyword>
<dbReference type="EMBL" id="LDJR01000014">
    <property type="protein sequence ID" value="OAK75312.1"/>
    <property type="molecule type" value="Genomic_DNA"/>
</dbReference>
<dbReference type="SUPFAM" id="SSF116842">
    <property type="entry name" value="XseB-like"/>
    <property type="match status" value="1"/>
</dbReference>
<protein>
    <recommendedName>
        <fullName evidence="6">Exodeoxyribonuclease 7 small subunit</fullName>
        <ecNumber evidence="6">3.1.11.6</ecNumber>
    </recommendedName>
    <alternativeName>
        <fullName evidence="6">Exodeoxyribonuclease VII small subunit</fullName>
        <shortName evidence="6">Exonuclease VII small subunit</shortName>
    </alternativeName>
</protein>
<evidence type="ECO:0000313" key="9">
    <source>
        <dbReference type="Proteomes" id="UP000053881"/>
    </source>
</evidence>
<comment type="subunit">
    <text evidence="6">Heterooligomer composed of large and small subunits.</text>
</comment>
<evidence type="ECO:0000313" key="7">
    <source>
        <dbReference type="EMBL" id="KRG12223.1"/>
    </source>
</evidence>
<dbReference type="Gene3D" id="1.10.287.1040">
    <property type="entry name" value="Exonuclease VII, small subunit"/>
    <property type="match status" value="1"/>
</dbReference>
<comment type="caution">
    <text evidence="7">The sequence shown here is derived from an EMBL/GenBank/DDBJ whole genome shotgun (WGS) entry which is preliminary data.</text>
</comment>
<keyword evidence="10" id="KW-1185">Reference proteome</keyword>
<comment type="function">
    <text evidence="6">Bidirectionally degrades single-stranded DNA into large acid-insoluble oligonucleotides, which are then degraded further into small acid-soluble oligonucleotides.</text>
</comment>
<dbReference type="Proteomes" id="UP000053881">
    <property type="component" value="Unassembled WGS sequence"/>
</dbReference>
<organism evidence="7 9">
    <name type="scientific">Lederbergia galactosidilytica</name>
    <dbReference type="NCBI Taxonomy" id="217031"/>
    <lineage>
        <taxon>Bacteria</taxon>
        <taxon>Bacillati</taxon>
        <taxon>Bacillota</taxon>
        <taxon>Bacilli</taxon>
        <taxon>Bacillales</taxon>
        <taxon>Bacillaceae</taxon>
        <taxon>Lederbergia</taxon>
    </lineage>
</organism>
<comment type="catalytic activity">
    <reaction evidence="6">
        <text>Exonucleolytic cleavage in either 5'- to 3'- or 3'- to 5'-direction to yield nucleoside 5'-phosphates.</text>
        <dbReference type="EC" id="3.1.11.6"/>
    </reaction>
</comment>
<dbReference type="PATRIC" id="fig|217031.4.peg.4022"/>
<evidence type="ECO:0000256" key="5">
    <source>
        <dbReference type="ARBA" id="ARBA00022839"/>
    </source>
</evidence>
<dbReference type="EC" id="3.1.11.6" evidence="6"/>
<reference evidence="7 9" key="2">
    <citation type="submission" date="2015-06" db="EMBL/GenBank/DDBJ databases">
        <title>Genome sequencing project of Bacillus galactosidilyticus PL133.</title>
        <authorList>
            <person name="Gaiero J."/>
            <person name="Nicol R."/>
            <person name="Habash M."/>
        </authorList>
    </citation>
    <scope>NUCLEOTIDE SEQUENCE [LARGE SCALE GENOMIC DNA]</scope>
    <source>
        <strain evidence="7 9">PL133</strain>
    </source>
</reference>
<keyword evidence="2 6" id="KW-0963">Cytoplasm</keyword>
<dbReference type="HAMAP" id="MF_00337">
    <property type="entry name" value="Exonuc_7_S"/>
    <property type="match status" value="1"/>
</dbReference>
<comment type="subcellular location">
    <subcellularLocation>
        <location evidence="6">Cytoplasm</location>
    </subcellularLocation>
</comment>
<dbReference type="GO" id="GO:0008855">
    <property type="term" value="F:exodeoxyribonuclease VII activity"/>
    <property type="evidence" value="ECO:0007669"/>
    <property type="project" value="UniProtKB-UniRule"/>
</dbReference>
<dbReference type="GO" id="GO:0009318">
    <property type="term" value="C:exodeoxyribonuclease VII complex"/>
    <property type="evidence" value="ECO:0007669"/>
    <property type="project" value="UniProtKB-UniRule"/>
</dbReference>
<dbReference type="PANTHER" id="PTHR34137">
    <property type="entry name" value="EXODEOXYRIBONUCLEASE 7 SMALL SUBUNIT"/>
    <property type="match status" value="1"/>
</dbReference>
<dbReference type="GO" id="GO:0005829">
    <property type="term" value="C:cytosol"/>
    <property type="evidence" value="ECO:0007669"/>
    <property type="project" value="TreeGrafter"/>
</dbReference>
<dbReference type="Proteomes" id="UP000077881">
    <property type="component" value="Unassembled WGS sequence"/>
</dbReference>
<evidence type="ECO:0000256" key="6">
    <source>
        <dbReference type="HAMAP-Rule" id="MF_00337"/>
    </source>
</evidence>
<evidence type="ECO:0000256" key="3">
    <source>
        <dbReference type="ARBA" id="ARBA00022722"/>
    </source>
</evidence>
<dbReference type="EMBL" id="LGPB01000095">
    <property type="protein sequence ID" value="KRG12223.1"/>
    <property type="molecule type" value="Genomic_DNA"/>
</dbReference>
<sequence length="76" mass="8944">MKENMTFEQAINELEKIVGRLESGDIPLEEALSIYQKGMEYSKFCHDRLKNAEEQLTKVLTDHGEEDFHLQEEEQE</sequence>
<dbReference type="PANTHER" id="PTHR34137:SF1">
    <property type="entry name" value="EXODEOXYRIBONUCLEASE 7 SMALL SUBUNIT"/>
    <property type="match status" value="1"/>
</dbReference>
<evidence type="ECO:0000256" key="4">
    <source>
        <dbReference type="ARBA" id="ARBA00022801"/>
    </source>
</evidence>
<dbReference type="PIRSF" id="PIRSF006488">
    <property type="entry name" value="Exonuc_VII_S"/>
    <property type="match status" value="1"/>
</dbReference>
<dbReference type="STRING" id="217031.ABB05_02940"/>
<comment type="similarity">
    <text evidence="1 6">Belongs to the XseB family.</text>
</comment>
<dbReference type="NCBIfam" id="TIGR01280">
    <property type="entry name" value="xseB"/>
    <property type="match status" value="1"/>
</dbReference>
<evidence type="ECO:0000313" key="8">
    <source>
        <dbReference type="EMBL" id="OAK75312.1"/>
    </source>
</evidence>
<dbReference type="Pfam" id="PF02609">
    <property type="entry name" value="Exonuc_VII_S"/>
    <property type="match status" value="1"/>
</dbReference>
<dbReference type="AlphaFoldDB" id="A0A0Q9XUZ7"/>